<dbReference type="PANTHER" id="PTHR46056:SF12">
    <property type="entry name" value="LONG-CHAIN-ALCOHOL OXIDASE"/>
    <property type="match status" value="1"/>
</dbReference>
<keyword evidence="6" id="KW-0285">Flavoprotein</keyword>
<evidence type="ECO:0000256" key="12">
    <source>
        <dbReference type="PIRNR" id="PIRNR028937"/>
    </source>
</evidence>
<evidence type="ECO:0000256" key="11">
    <source>
        <dbReference type="ARBA" id="ARBA00023136"/>
    </source>
</evidence>
<comment type="catalytic activity">
    <reaction evidence="1 12">
        <text>a long-chain primary fatty alcohol + O2 = a long-chain fatty aldehyde + H2O2</text>
        <dbReference type="Rhea" id="RHEA:22756"/>
        <dbReference type="ChEBI" id="CHEBI:15379"/>
        <dbReference type="ChEBI" id="CHEBI:16240"/>
        <dbReference type="ChEBI" id="CHEBI:17176"/>
        <dbReference type="ChEBI" id="CHEBI:77396"/>
        <dbReference type="EC" id="1.1.3.20"/>
    </reaction>
</comment>
<feature type="domain" description="Glucose-methanol-choline oxidoreductase C-terminal" evidence="15">
    <location>
        <begin position="584"/>
        <end position="728"/>
    </location>
</feature>
<dbReference type="PANTHER" id="PTHR46056">
    <property type="entry name" value="LONG-CHAIN-ALCOHOL OXIDASE"/>
    <property type="match status" value="1"/>
</dbReference>
<evidence type="ECO:0000256" key="13">
    <source>
        <dbReference type="PIRSR" id="PIRSR028937-1"/>
    </source>
</evidence>
<evidence type="ECO:0000313" key="16">
    <source>
        <dbReference type="EMBL" id="KAG7294065.1"/>
    </source>
</evidence>
<dbReference type="Pfam" id="PF00732">
    <property type="entry name" value="GMC_oxred_N"/>
    <property type="match status" value="1"/>
</dbReference>
<keyword evidence="17" id="KW-1185">Reference proteome</keyword>
<dbReference type="Proteomes" id="UP001197093">
    <property type="component" value="Unassembled WGS sequence"/>
</dbReference>
<evidence type="ECO:0000256" key="1">
    <source>
        <dbReference type="ARBA" id="ARBA00000920"/>
    </source>
</evidence>
<accession>A0AAD4F7H9</accession>
<dbReference type="InterPro" id="IPR036188">
    <property type="entry name" value="FAD/NAD-bd_sf"/>
</dbReference>
<keyword evidence="11" id="KW-0472">Membrane</keyword>
<comment type="similarity">
    <text evidence="4 12">Belongs to the GMC oxidoreductase family.</text>
</comment>
<comment type="subcellular location">
    <subcellularLocation>
        <location evidence="3">Membrane</location>
    </subcellularLocation>
</comment>
<evidence type="ECO:0000256" key="2">
    <source>
        <dbReference type="ARBA" id="ARBA00003842"/>
    </source>
</evidence>
<evidence type="ECO:0000256" key="4">
    <source>
        <dbReference type="ARBA" id="ARBA00010790"/>
    </source>
</evidence>
<evidence type="ECO:0000256" key="7">
    <source>
        <dbReference type="ARBA" id="ARBA00022692"/>
    </source>
</evidence>
<protein>
    <recommendedName>
        <fullName evidence="5 12">Long-chain-alcohol oxidase</fullName>
        <ecNumber evidence="5 12">1.1.3.20</ecNumber>
    </recommendedName>
</protein>
<keyword evidence="10 12" id="KW-0560">Oxidoreductase</keyword>
<evidence type="ECO:0000313" key="17">
    <source>
        <dbReference type="Proteomes" id="UP001197093"/>
    </source>
</evidence>
<organism evidence="16 17">
    <name type="scientific">Staphylotrichum longicolle</name>
    <dbReference type="NCBI Taxonomy" id="669026"/>
    <lineage>
        <taxon>Eukaryota</taxon>
        <taxon>Fungi</taxon>
        <taxon>Dikarya</taxon>
        <taxon>Ascomycota</taxon>
        <taxon>Pezizomycotina</taxon>
        <taxon>Sordariomycetes</taxon>
        <taxon>Sordariomycetidae</taxon>
        <taxon>Sordariales</taxon>
        <taxon>Chaetomiaceae</taxon>
        <taxon>Staphylotrichum</taxon>
    </lineage>
</organism>
<dbReference type="InterPro" id="IPR000172">
    <property type="entry name" value="GMC_OxRdtase_N"/>
</dbReference>
<feature type="active site" description="Proton acceptor" evidence="13">
    <location>
        <position position="676"/>
    </location>
</feature>
<name>A0AAD4F7H9_9PEZI</name>
<sequence>MATTIETAPLSAPVAVALPEALEFLGESQWKVLVALMDTVVPAVRIQDSTQNSKDQDPSTIYLPSGDYSETAIKVRNAATPLDPSSEVLEAYLAERPSDSPLFAQVLKSVLSNVPPSKQRELRILLSILNTRPGSLLLTSHATPIPSIPVADRVKILNSWRASPLWALRSLFKSITTLGKMAHIRSSTAFSPLTGFPAIPSSWISSSSYPFEFVQFHPSPSNPTAPVEISTDVAILGSGCGAGAVANRLAAEFGSSLNVLVLEKGRHFDARHFPLSQTAGLSNMFEGGGAIETDDGSMTVTAGACFGGGGTVNWSASLQTQDFVRNEWAKERNLPFFGEGGEFQKCLDKVWEKMGCNGEALTPNHGNRVLLEGAEQLGYQAKRVPQNCRGEKHDCGYCTLGCWKGEKMGPVNGWFPEAAKEGVKFVEGFKGERVLFEQKKGKKVARGVEGVWTSREGESVKVVVRAKKVVVSCGTLWSPVILMNSGLKNPQIGKNLYLHPTNIVHGFFDEDIQPWEGGSLTSVVSSFENLDKKGHGVKLEAMSMMPSFCLPFLPWSSGTDFKLLAANYRHLNSFIAICRDRDTGYIHRDPTSGRPRIAYTPSDFDRAHNLRGILELCRILYARGAREIHPAVAGIDGFVRREGKDAEKEKKDFEKWLGKLKAHGNKPPATPFASAHQMGSCRMSAKAKEGVVDSRGQVWGTEGLYVADASVFPSASGVNPMVTTMAIADWIGKGVCEDLRGEGVAARL</sequence>
<evidence type="ECO:0000256" key="10">
    <source>
        <dbReference type="ARBA" id="ARBA00023002"/>
    </source>
</evidence>
<feature type="domain" description="Glucose-methanol-choline oxidoreductase N-terminal" evidence="14">
    <location>
        <begin position="283"/>
        <end position="500"/>
    </location>
</feature>
<evidence type="ECO:0000256" key="5">
    <source>
        <dbReference type="ARBA" id="ARBA00013125"/>
    </source>
</evidence>
<dbReference type="GO" id="GO:0016020">
    <property type="term" value="C:membrane"/>
    <property type="evidence" value="ECO:0007669"/>
    <property type="project" value="UniProtKB-SubCell"/>
</dbReference>
<dbReference type="Gene3D" id="3.50.50.60">
    <property type="entry name" value="FAD/NAD(P)-binding domain"/>
    <property type="match status" value="2"/>
</dbReference>
<dbReference type="EC" id="1.1.3.20" evidence="5 12"/>
<dbReference type="Pfam" id="PF05199">
    <property type="entry name" value="GMC_oxred_C"/>
    <property type="match status" value="1"/>
</dbReference>
<evidence type="ECO:0000256" key="6">
    <source>
        <dbReference type="ARBA" id="ARBA00022630"/>
    </source>
</evidence>
<evidence type="ECO:0000256" key="8">
    <source>
        <dbReference type="ARBA" id="ARBA00022827"/>
    </source>
</evidence>
<dbReference type="InterPro" id="IPR012400">
    <property type="entry name" value="Long_Oxdase"/>
</dbReference>
<dbReference type="EMBL" id="JAHCVI010000001">
    <property type="protein sequence ID" value="KAG7294065.1"/>
    <property type="molecule type" value="Genomic_DNA"/>
</dbReference>
<keyword evidence="8" id="KW-0274">FAD</keyword>
<dbReference type="SUPFAM" id="SSF51905">
    <property type="entry name" value="FAD/NAD(P)-binding domain"/>
    <property type="match status" value="1"/>
</dbReference>
<dbReference type="GO" id="GO:0046577">
    <property type="term" value="F:long-chain-alcohol oxidase activity"/>
    <property type="evidence" value="ECO:0007669"/>
    <property type="project" value="UniProtKB-EC"/>
</dbReference>
<proteinExistence type="inferred from homology"/>
<keyword evidence="9" id="KW-1133">Transmembrane helix</keyword>
<reference evidence="16" key="1">
    <citation type="submission" date="2023-02" db="EMBL/GenBank/DDBJ databases">
        <authorList>
            <person name="Palmer J.M."/>
        </authorList>
    </citation>
    <scope>NUCLEOTIDE SEQUENCE</scope>
    <source>
        <strain evidence="16">FW57</strain>
    </source>
</reference>
<evidence type="ECO:0000259" key="14">
    <source>
        <dbReference type="Pfam" id="PF00732"/>
    </source>
</evidence>
<dbReference type="GO" id="GO:0050660">
    <property type="term" value="F:flavin adenine dinucleotide binding"/>
    <property type="evidence" value="ECO:0007669"/>
    <property type="project" value="InterPro"/>
</dbReference>
<gene>
    <name evidence="16" type="ORF">NEMBOFW57_004127</name>
</gene>
<evidence type="ECO:0000256" key="9">
    <source>
        <dbReference type="ARBA" id="ARBA00022989"/>
    </source>
</evidence>
<comment type="function">
    <text evidence="2">Long-chain fatty alcohol oxidase involved in the omega-oxidation pathway of lipid degradation.</text>
</comment>
<keyword evidence="7" id="KW-0812">Transmembrane</keyword>
<dbReference type="InterPro" id="IPR007867">
    <property type="entry name" value="GMC_OxRtase_C"/>
</dbReference>
<evidence type="ECO:0000256" key="3">
    <source>
        <dbReference type="ARBA" id="ARBA00004370"/>
    </source>
</evidence>
<evidence type="ECO:0000259" key="15">
    <source>
        <dbReference type="Pfam" id="PF05199"/>
    </source>
</evidence>
<dbReference type="AlphaFoldDB" id="A0AAD4F7H9"/>
<comment type="caution">
    <text evidence="16">The sequence shown here is derived from an EMBL/GenBank/DDBJ whole genome shotgun (WGS) entry which is preliminary data.</text>
</comment>
<dbReference type="PIRSF" id="PIRSF028937">
    <property type="entry name" value="Lg_Ch_AO"/>
    <property type="match status" value="1"/>
</dbReference>